<organism evidence="1 2">
    <name type="scientific">Nocardioides eburneus</name>
    <dbReference type="NCBI Taxonomy" id="3231482"/>
    <lineage>
        <taxon>Bacteria</taxon>
        <taxon>Bacillati</taxon>
        <taxon>Actinomycetota</taxon>
        <taxon>Actinomycetes</taxon>
        <taxon>Propionibacteriales</taxon>
        <taxon>Nocardioidaceae</taxon>
        <taxon>Nocardioides</taxon>
    </lineage>
</organism>
<evidence type="ECO:0000313" key="2">
    <source>
        <dbReference type="Proteomes" id="UP001556631"/>
    </source>
</evidence>
<dbReference type="GO" id="GO:0016874">
    <property type="term" value="F:ligase activity"/>
    <property type="evidence" value="ECO:0007669"/>
    <property type="project" value="UniProtKB-KW"/>
</dbReference>
<dbReference type="Proteomes" id="UP001556631">
    <property type="component" value="Unassembled WGS sequence"/>
</dbReference>
<gene>
    <name evidence="1" type="ORF">AB3X52_15855</name>
</gene>
<dbReference type="InterPro" id="IPR009097">
    <property type="entry name" value="Cyclic_Pdiesterase"/>
</dbReference>
<protein>
    <submittedName>
        <fullName evidence="1">2'-5' RNA ligase family protein</fullName>
    </submittedName>
</protein>
<comment type="caution">
    <text evidence="1">The sequence shown here is derived from an EMBL/GenBank/DDBJ whole genome shotgun (WGS) entry which is preliminary data.</text>
</comment>
<evidence type="ECO:0000313" key="1">
    <source>
        <dbReference type="EMBL" id="MEX0429101.1"/>
    </source>
</evidence>
<name>A0ABV3T1L9_9ACTN</name>
<dbReference type="Pfam" id="PF13563">
    <property type="entry name" value="2_5_RNA_ligase2"/>
    <property type="match status" value="1"/>
</dbReference>
<dbReference type="RefSeq" id="WP_367995070.1">
    <property type="nucleotide sequence ID" value="NZ_JBFPJR010000033.1"/>
</dbReference>
<sequence>MSGVAGRPADRPADRPGHSVLVVPVPELDPFVQARTAHYDASFLSADPAFAHAHVTLLGHWLSDPAVADLDTVAQVLARFEPFETALGEVSAFPDGLVHLRPEPDAPFRALTQALVARFPQCPPYAGRFPDPVPHLTLDQTSEAVTVDSVAAELRGILPVRLRVDRVDLQWWANHDCHVRHTWKLGVSEVVR</sequence>
<dbReference type="SUPFAM" id="SSF55144">
    <property type="entry name" value="LigT-like"/>
    <property type="match status" value="1"/>
</dbReference>
<proteinExistence type="predicted"/>
<reference evidence="1 2" key="1">
    <citation type="submission" date="2024-07" db="EMBL/GenBank/DDBJ databases">
        <authorList>
            <person name="Lee S."/>
            <person name="Kang M."/>
        </authorList>
    </citation>
    <scope>NUCLEOTIDE SEQUENCE [LARGE SCALE GENOMIC DNA]</scope>
    <source>
        <strain evidence="1 2">DS6</strain>
    </source>
</reference>
<keyword evidence="2" id="KW-1185">Reference proteome</keyword>
<accession>A0ABV3T1L9</accession>
<dbReference type="Gene3D" id="3.90.1140.10">
    <property type="entry name" value="Cyclic phosphodiesterase"/>
    <property type="match status" value="1"/>
</dbReference>
<keyword evidence="1" id="KW-0436">Ligase</keyword>
<dbReference type="EMBL" id="JBFPJR010000033">
    <property type="protein sequence ID" value="MEX0429101.1"/>
    <property type="molecule type" value="Genomic_DNA"/>
</dbReference>